<feature type="region of interest" description="Disordered" evidence="5">
    <location>
        <begin position="34"/>
        <end position="54"/>
    </location>
</feature>
<accession>A0A3D9I7B7</accession>
<evidence type="ECO:0000256" key="5">
    <source>
        <dbReference type="SAM" id="MobiDB-lite"/>
    </source>
</evidence>
<dbReference type="PANTHER" id="PTHR43649:SF31">
    <property type="entry name" value="SN-GLYCEROL-3-PHOSPHATE-BINDING PERIPLASMIC PROTEIN UGPB"/>
    <property type="match status" value="1"/>
</dbReference>
<sequence>MSKTGLRKISGLVALILVASLVFSACGKSASNNGGGASLSGSSAQPSASAAQPSASSASADVDVKGDFELQIFVGGYGDAWWKEAIEGFKKKYPEVNVIANMGPKINEQMKTRWIDDNPPDFLYFDGPDIPMEQLKTDGKIMDLSGWFDEALAEDGQSLIQDHFVKGMLTPDKNGKIYVAPYIFSTMGMFYDDKLLGDNQISPPQNFDELLAIGEKLKSQNVALLDYPGIYPVYLFNGLITPALAAEGGQELWTKVMNAEPGVFKSEPFIKVMKKLEVLRDQGLILKGTTALNHTQSQMEWLNRKAAFIPNGLWLEGEMKKDIPTDFQMKFIPSVLQDAGQKMATAPSAVGFAIPAKAKNPKAAMAWLSYLYQEDVVKRFIELTNVPTIYNVDVNDMNVSEMTKSVMKWIADPNIVIVSTNFDWEPAGQQAVYDSLNSLVLGKINAEQYGERVEQAFEKARSEKQ</sequence>
<name>A0A3D9I7B7_9BACL</name>
<feature type="signal peptide" evidence="6">
    <location>
        <begin position="1"/>
        <end position="24"/>
    </location>
</feature>
<keyword evidence="4 6" id="KW-0732">Signal</keyword>
<dbReference type="InterPro" id="IPR006059">
    <property type="entry name" value="SBP"/>
</dbReference>
<dbReference type="PANTHER" id="PTHR43649">
    <property type="entry name" value="ARABINOSE-BINDING PROTEIN-RELATED"/>
    <property type="match status" value="1"/>
</dbReference>
<comment type="similarity">
    <text evidence="2">Belongs to the bacterial solute-binding protein 1 family.</text>
</comment>
<keyword evidence="8" id="KW-1185">Reference proteome</keyword>
<organism evidence="7 8">
    <name type="scientific">Cohnella phaseoli</name>
    <dbReference type="NCBI Taxonomy" id="456490"/>
    <lineage>
        <taxon>Bacteria</taxon>
        <taxon>Bacillati</taxon>
        <taxon>Bacillota</taxon>
        <taxon>Bacilli</taxon>
        <taxon>Bacillales</taxon>
        <taxon>Paenibacillaceae</taxon>
        <taxon>Cohnella</taxon>
    </lineage>
</organism>
<dbReference type="Gene3D" id="3.40.190.10">
    <property type="entry name" value="Periplasmic binding protein-like II"/>
    <property type="match status" value="2"/>
</dbReference>
<reference evidence="7 8" key="1">
    <citation type="submission" date="2018-07" db="EMBL/GenBank/DDBJ databases">
        <title>Genomic Encyclopedia of Type Strains, Phase III (KMG-III): the genomes of soil and plant-associated and newly described type strains.</title>
        <authorList>
            <person name="Whitman W."/>
        </authorList>
    </citation>
    <scope>NUCLEOTIDE SEQUENCE [LARGE SCALE GENOMIC DNA]</scope>
    <source>
        <strain evidence="7 8">CECT 7287</strain>
    </source>
</reference>
<evidence type="ECO:0000256" key="2">
    <source>
        <dbReference type="ARBA" id="ARBA00008520"/>
    </source>
</evidence>
<protein>
    <submittedName>
        <fullName evidence="7">N-acetylglucosamine transport system substrate-binding protein</fullName>
    </submittedName>
</protein>
<evidence type="ECO:0000256" key="4">
    <source>
        <dbReference type="ARBA" id="ARBA00022729"/>
    </source>
</evidence>
<comment type="caution">
    <text evidence="7">The sequence shown here is derived from an EMBL/GenBank/DDBJ whole genome shotgun (WGS) entry which is preliminary data.</text>
</comment>
<comment type="subcellular location">
    <subcellularLocation>
        <location evidence="1">Cell envelope</location>
    </subcellularLocation>
</comment>
<gene>
    <name evidence="7" type="ORF">DFP98_13758</name>
</gene>
<evidence type="ECO:0000256" key="6">
    <source>
        <dbReference type="SAM" id="SignalP"/>
    </source>
</evidence>
<evidence type="ECO:0000256" key="1">
    <source>
        <dbReference type="ARBA" id="ARBA00004196"/>
    </source>
</evidence>
<dbReference type="InterPro" id="IPR050490">
    <property type="entry name" value="Bact_solute-bd_prot1"/>
</dbReference>
<feature type="compositionally biased region" description="Low complexity" evidence="5">
    <location>
        <begin position="39"/>
        <end position="54"/>
    </location>
</feature>
<evidence type="ECO:0000313" key="7">
    <source>
        <dbReference type="EMBL" id="RED57066.1"/>
    </source>
</evidence>
<evidence type="ECO:0000256" key="3">
    <source>
        <dbReference type="ARBA" id="ARBA00022448"/>
    </source>
</evidence>
<dbReference type="GO" id="GO:0030313">
    <property type="term" value="C:cell envelope"/>
    <property type="evidence" value="ECO:0007669"/>
    <property type="project" value="UniProtKB-SubCell"/>
</dbReference>
<dbReference type="RefSeq" id="WP_116064791.1">
    <property type="nucleotide sequence ID" value="NZ_QRDZ01000037.1"/>
</dbReference>
<dbReference type="SUPFAM" id="SSF53850">
    <property type="entry name" value="Periplasmic binding protein-like II"/>
    <property type="match status" value="1"/>
</dbReference>
<dbReference type="PROSITE" id="PS51257">
    <property type="entry name" value="PROKAR_LIPOPROTEIN"/>
    <property type="match status" value="1"/>
</dbReference>
<dbReference type="Proteomes" id="UP000256977">
    <property type="component" value="Unassembled WGS sequence"/>
</dbReference>
<feature type="chain" id="PRO_5038861621" evidence="6">
    <location>
        <begin position="25"/>
        <end position="465"/>
    </location>
</feature>
<dbReference type="EMBL" id="QRDZ01000037">
    <property type="protein sequence ID" value="RED57066.1"/>
    <property type="molecule type" value="Genomic_DNA"/>
</dbReference>
<keyword evidence="3" id="KW-0813">Transport</keyword>
<dbReference type="Pfam" id="PF01547">
    <property type="entry name" value="SBP_bac_1"/>
    <property type="match status" value="1"/>
</dbReference>
<proteinExistence type="inferred from homology"/>
<evidence type="ECO:0000313" key="8">
    <source>
        <dbReference type="Proteomes" id="UP000256977"/>
    </source>
</evidence>
<dbReference type="AlphaFoldDB" id="A0A3D9I7B7"/>
<dbReference type="OrthoDB" id="94797at2"/>